<evidence type="ECO:0000313" key="2">
    <source>
        <dbReference type="Proteomes" id="UP000810207"/>
    </source>
</evidence>
<keyword evidence="2" id="KW-1185">Reference proteome</keyword>
<dbReference type="Proteomes" id="UP000810207">
    <property type="component" value="Unassembled WGS sequence"/>
</dbReference>
<protein>
    <submittedName>
        <fullName evidence="1">Uncharacterized protein</fullName>
    </submittedName>
</protein>
<dbReference type="EMBL" id="JAGIKV010000008">
    <property type="protein sequence ID" value="MBP2245876.1"/>
    <property type="molecule type" value="Genomic_DNA"/>
</dbReference>
<evidence type="ECO:0000313" key="1">
    <source>
        <dbReference type="EMBL" id="MBP2245876.1"/>
    </source>
</evidence>
<sequence>MYQVRCYERFCQAHHKMLLFAEALSAGVHMRATVG</sequence>
<reference evidence="1 2" key="1">
    <citation type="submission" date="2021-03" db="EMBL/GenBank/DDBJ databases">
        <title>Genomic Encyclopedia of Type Strains, Phase IV (KMG-IV): sequencing the most valuable type-strain genomes for metagenomic binning, comparative biology and taxonomic classification.</title>
        <authorList>
            <person name="Goeker M."/>
        </authorList>
    </citation>
    <scope>NUCLEOTIDE SEQUENCE [LARGE SCALE GENOMIC DNA]</scope>
    <source>
        <strain evidence="1 2">DSM 21292</strain>
    </source>
</reference>
<feature type="non-terminal residue" evidence="1">
    <location>
        <position position="35"/>
    </location>
</feature>
<name>A0ABS4RTT9_PAEXY</name>
<gene>
    <name evidence="1" type="ORF">J2Z28_002505</name>
</gene>
<comment type="caution">
    <text evidence="1">The sequence shown here is derived from an EMBL/GenBank/DDBJ whole genome shotgun (WGS) entry which is preliminary data.</text>
</comment>
<organism evidence="1 2">
    <name type="scientific">Paenibacillus xylanexedens</name>
    <dbReference type="NCBI Taxonomy" id="528191"/>
    <lineage>
        <taxon>Bacteria</taxon>
        <taxon>Bacillati</taxon>
        <taxon>Bacillota</taxon>
        <taxon>Bacilli</taxon>
        <taxon>Bacillales</taxon>
        <taxon>Paenibacillaceae</taxon>
        <taxon>Paenibacillus</taxon>
    </lineage>
</organism>
<proteinExistence type="predicted"/>
<accession>A0ABS4RTT9</accession>